<dbReference type="HOGENOM" id="CLU_2872709_0_0_0"/>
<dbReference type="EMBL" id="AANZ01000016">
    <property type="protein sequence ID" value="EAQ78976.1"/>
    <property type="molecule type" value="Genomic_DNA"/>
</dbReference>
<dbReference type="Proteomes" id="UP000004358">
    <property type="component" value="Unassembled WGS sequence"/>
</dbReference>
<gene>
    <name evidence="1" type="ORF">DSM3645_13470</name>
</gene>
<comment type="caution">
    <text evidence="1">The sequence shown here is derived from an EMBL/GenBank/DDBJ whole genome shotgun (WGS) entry which is preliminary data.</text>
</comment>
<evidence type="ECO:0000313" key="2">
    <source>
        <dbReference type="Proteomes" id="UP000004358"/>
    </source>
</evidence>
<feature type="non-terminal residue" evidence="1">
    <location>
        <position position="1"/>
    </location>
</feature>
<sequence>ALLSETAANAVRLMLGESAAPFSAHRRVPQKLSLDEAHGIGVDYTNCRFRGVFVNTRRQFGAF</sequence>
<name>A3ZWK2_9BACT</name>
<evidence type="ECO:0000313" key="1">
    <source>
        <dbReference type="EMBL" id="EAQ78976.1"/>
    </source>
</evidence>
<dbReference type="AlphaFoldDB" id="A3ZWK2"/>
<dbReference type="RefSeq" id="WP_002650592.1">
    <property type="nucleotide sequence ID" value="NZ_CH672376.1"/>
</dbReference>
<accession>A3ZWK2</accession>
<organism evidence="1 2">
    <name type="scientific">Blastopirellula marina DSM 3645</name>
    <dbReference type="NCBI Taxonomy" id="314230"/>
    <lineage>
        <taxon>Bacteria</taxon>
        <taxon>Pseudomonadati</taxon>
        <taxon>Planctomycetota</taxon>
        <taxon>Planctomycetia</taxon>
        <taxon>Pirellulales</taxon>
        <taxon>Pirellulaceae</taxon>
        <taxon>Blastopirellula</taxon>
    </lineage>
</organism>
<proteinExistence type="predicted"/>
<protein>
    <submittedName>
        <fullName evidence="1">Uncharacterized protein</fullName>
    </submittedName>
</protein>
<reference evidence="1 2" key="1">
    <citation type="submission" date="2006-02" db="EMBL/GenBank/DDBJ databases">
        <authorList>
            <person name="Amann R."/>
            <person name="Ferriera S."/>
            <person name="Johnson J."/>
            <person name="Kravitz S."/>
            <person name="Halpern A."/>
            <person name="Remington K."/>
            <person name="Beeson K."/>
            <person name="Tran B."/>
            <person name="Rogers Y.-H."/>
            <person name="Friedman R."/>
            <person name="Venter J.C."/>
        </authorList>
    </citation>
    <scope>NUCLEOTIDE SEQUENCE [LARGE SCALE GENOMIC DNA]</scope>
    <source>
        <strain evidence="1 2">DSM 3645</strain>
    </source>
</reference>